<feature type="compositionally biased region" description="Basic and acidic residues" evidence="1">
    <location>
        <begin position="1"/>
        <end position="181"/>
    </location>
</feature>
<dbReference type="Proteomes" id="UP000324800">
    <property type="component" value="Unassembled WGS sequence"/>
</dbReference>
<gene>
    <name evidence="2" type="ORF">EZS28_040355</name>
</gene>
<organism evidence="2 3">
    <name type="scientific">Streblomastix strix</name>
    <dbReference type="NCBI Taxonomy" id="222440"/>
    <lineage>
        <taxon>Eukaryota</taxon>
        <taxon>Metamonada</taxon>
        <taxon>Preaxostyla</taxon>
        <taxon>Oxymonadida</taxon>
        <taxon>Streblomastigidae</taxon>
        <taxon>Streblomastix</taxon>
    </lineage>
</organism>
<evidence type="ECO:0000313" key="2">
    <source>
        <dbReference type="EMBL" id="KAA6364118.1"/>
    </source>
</evidence>
<sequence length="508" mass="59957">MKDKDKQQLKEQVNEQEQEKDISKQIEKQKEIDKKKDVDKYNQKEKEKEQKKDKEKELEKEKTIEQKKDKEKELVREQKQKQEKEQRKEQGTEKQEKEQKKEKDIDKGKEKEQQKEQQKEQKKELKQKQEKEQRKEQKKELVKEQKKEFEKEKEQEKEQDKHQVEEKEKDKKKEKKKDDINHHKKNKHCNTLSQDAIHQMLATRHMKTRSTVFQSTNLQESFFELTSGAYTDRGEDSFRQFTNPGALTDRNEDSFYLNRNSDTPTFQAFTLRKSYSCEDIQPFNCIDQYLVRLYQLEIQLDQFKEAGFQTVASFELLNELKDMLAQSKKSKRTEDLKMLQLRVCSILNTLLIENPQSVNAVIKTGIIDEVLSIINLILLSQVQISHLLPLHKFFEICSSQQKLLFIDKGIIPTMRRLLDSLDELCVKIAVGIIKRIIHACQELSSLGVQIDIKKIIESDGTLDKLVTVLLNDEYQDQEVNQNASLAIGLTFKAAPLPKEFRNEVILTI</sequence>
<dbReference type="AlphaFoldDB" id="A0A5J4U183"/>
<feature type="non-terminal residue" evidence="2">
    <location>
        <position position="508"/>
    </location>
</feature>
<comment type="caution">
    <text evidence="2">The sequence shown here is derived from an EMBL/GenBank/DDBJ whole genome shotgun (WGS) entry which is preliminary data.</text>
</comment>
<dbReference type="SUPFAM" id="SSF48371">
    <property type="entry name" value="ARM repeat"/>
    <property type="match status" value="1"/>
</dbReference>
<dbReference type="InterPro" id="IPR011989">
    <property type="entry name" value="ARM-like"/>
</dbReference>
<reference evidence="2 3" key="1">
    <citation type="submission" date="2019-03" db="EMBL/GenBank/DDBJ databases">
        <title>Single cell metagenomics reveals metabolic interactions within the superorganism composed of flagellate Streblomastix strix and complex community of Bacteroidetes bacteria on its surface.</title>
        <authorList>
            <person name="Treitli S.C."/>
            <person name="Kolisko M."/>
            <person name="Husnik F."/>
            <person name="Keeling P."/>
            <person name="Hampl V."/>
        </authorList>
    </citation>
    <scope>NUCLEOTIDE SEQUENCE [LARGE SCALE GENOMIC DNA]</scope>
    <source>
        <strain evidence="2">ST1C</strain>
    </source>
</reference>
<proteinExistence type="predicted"/>
<accession>A0A5J4U183</accession>
<dbReference type="EMBL" id="SNRW01022045">
    <property type="protein sequence ID" value="KAA6364118.1"/>
    <property type="molecule type" value="Genomic_DNA"/>
</dbReference>
<feature type="region of interest" description="Disordered" evidence="1">
    <location>
        <begin position="1"/>
        <end position="189"/>
    </location>
</feature>
<evidence type="ECO:0000256" key="1">
    <source>
        <dbReference type="SAM" id="MobiDB-lite"/>
    </source>
</evidence>
<dbReference type="InterPro" id="IPR016024">
    <property type="entry name" value="ARM-type_fold"/>
</dbReference>
<protein>
    <submittedName>
        <fullName evidence="2">Uncharacterized protein</fullName>
    </submittedName>
</protein>
<evidence type="ECO:0000313" key="3">
    <source>
        <dbReference type="Proteomes" id="UP000324800"/>
    </source>
</evidence>
<name>A0A5J4U183_9EUKA</name>
<dbReference type="Gene3D" id="1.25.10.10">
    <property type="entry name" value="Leucine-rich Repeat Variant"/>
    <property type="match status" value="1"/>
</dbReference>